<dbReference type="PANTHER" id="PTHR22844">
    <property type="entry name" value="F-BOX AND WD40 DOMAIN PROTEIN"/>
    <property type="match status" value="1"/>
</dbReference>
<comment type="caution">
    <text evidence="5">The sequence shown here is derived from an EMBL/GenBank/DDBJ whole genome shotgun (WGS) entry which is preliminary data.</text>
</comment>
<dbReference type="InterPro" id="IPR020472">
    <property type="entry name" value="WD40_PAC1"/>
</dbReference>
<dbReference type="SMART" id="SM00320">
    <property type="entry name" value="WD40"/>
    <property type="match status" value="7"/>
</dbReference>
<keyword evidence="6" id="KW-1185">Reference proteome</keyword>
<dbReference type="InterPro" id="IPR001680">
    <property type="entry name" value="WD40_rpt"/>
</dbReference>
<dbReference type="InterPro" id="IPR045182">
    <property type="entry name" value="JINGUBANG-like"/>
</dbReference>
<name>A0AAN8UG63_9MAGN</name>
<dbReference type="InterPro" id="IPR036322">
    <property type="entry name" value="WD40_repeat_dom_sf"/>
</dbReference>
<evidence type="ECO:0000256" key="2">
    <source>
        <dbReference type="ARBA" id="ARBA00022737"/>
    </source>
</evidence>
<protein>
    <submittedName>
        <fullName evidence="5">WD40 repeat</fullName>
    </submittedName>
</protein>
<evidence type="ECO:0000313" key="6">
    <source>
        <dbReference type="Proteomes" id="UP001370490"/>
    </source>
</evidence>
<dbReference type="PROSITE" id="PS50082">
    <property type="entry name" value="WD_REPEATS_2"/>
    <property type="match status" value="3"/>
</dbReference>
<dbReference type="SUPFAM" id="SSF50978">
    <property type="entry name" value="WD40 repeat-like"/>
    <property type="match status" value="1"/>
</dbReference>
<dbReference type="Pfam" id="PF00400">
    <property type="entry name" value="WD40"/>
    <property type="match status" value="5"/>
</dbReference>
<evidence type="ECO:0000256" key="4">
    <source>
        <dbReference type="SAM" id="MobiDB-lite"/>
    </source>
</evidence>
<dbReference type="PANTHER" id="PTHR22844:SF338">
    <property type="entry name" value="PROTEIN JINGUBANG-LIKE"/>
    <property type="match status" value="1"/>
</dbReference>
<dbReference type="InterPro" id="IPR015943">
    <property type="entry name" value="WD40/YVTN_repeat-like_dom_sf"/>
</dbReference>
<evidence type="ECO:0000256" key="3">
    <source>
        <dbReference type="PROSITE-ProRule" id="PRU00221"/>
    </source>
</evidence>
<dbReference type="PROSITE" id="PS50294">
    <property type="entry name" value="WD_REPEATS_REGION"/>
    <property type="match status" value="2"/>
</dbReference>
<dbReference type="EMBL" id="JBAMMX010000025">
    <property type="protein sequence ID" value="KAK6914860.1"/>
    <property type="molecule type" value="Genomic_DNA"/>
</dbReference>
<dbReference type="Gene3D" id="2.130.10.10">
    <property type="entry name" value="YVTN repeat-like/Quinoprotein amine dehydrogenase"/>
    <property type="match status" value="2"/>
</dbReference>
<feature type="repeat" description="WD" evidence="3">
    <location>
        <begin position="226"/>
        <end position="257"/>
    </location>
</feature>
<keyword evidence="1 3" id="KW-0853">WD repeat</keyword>
<reference evidence="5 6" key="1">
    <citation type="submission" date="2023-12" db="EMBL/GenBank/DDBJ databases">
        <title>A high-quality genome assembly for Dillenia turbinata (Dilleniales).</title>
        <authorList>
            <person name="Chanderbali A."/>
        </authorList>
    </citation>
    <scope>NUCLEOTIDE SEQUENCE [LARGE SCALE GENOMIC DNA]</scope>
    <source>
        <strain evidence="5">LSX21</strain>
        <tissue evidence="5">Leaf</tissue>
    </source>
</reference>
<feature type="region of interest" description="Disordered" evidence="4">
    <location>
        <begin position="599"/>
        <end position="621"/>
    </location>
</feature>
<feature type="repeat" description="WD" evidence="3">
    <location>
        <begin position="184"/>
        <end position="225"/>
    </location>
</feature>
<keyword evidence="2" id="KW-0677">Repeat</keyword>
<dbReference type="PRINTS" id="PR00320">
    <property type="entry name" value="GPROTEINBRPT"/>
</dbReference>
<feature type="repeat" description="WD" evidence="3">
    <location>
        <begin position="320"/>
        <end position="359"/>
    </location>
</feature>
<dbReference type="Proteomes" id="UP001370490">
    <property type="component" value="Unassembled WGS sequence"/>
</dbReference>
<dbReference type="CDD" id="cd00200">
    <property type="entry name" value="WD40"/>
    <property type="match status" value="1"/>
</dbReference>
<gene>
    <name evidence="5" type="ORF">RJ641_019977</name>
</gene>
<organism evidence="5 6">
    <name type="scientific">Dillenia turbinata</name>
    <dbReference type="NCBI Taxonomy" id="194707"/>
    <lineage>
        <taxon>Eukaryota</taxon>
        <taxon>Viridiplantae</taxon>
        <taxon>Streptophyta</taxon>
        <taxon>Embryophyta</taxon>
        <taxon>Tracheophyta</taxon>
        <taxon>Spermatophyta</taxon>
        <taxon>Magnoliopsida</taxon>
        <taxon>eudicotyledons</taxon>
        <taxon>Gunneridae</taxon>
        <taxon>Pentapetalae</taxon>
        <taxon>Dilleniales</taxon>
        <taxon>Dilleniaceae</taxon>
        <taxon>Dillenia</taxon>
    </lineage>
</organism>
<evidence type="ECO:0000313" key="5">
    <source>
        <dbReference type="EMBL" id="KAK6914860.1"/>
    </source>
</evidence>
<evidence type="ECO:0000256" key="1">
    <source>
        <dbReference type="ARBA" id="ARBA00022574"/>
    </source>
</evidence>
<dbReference type="AlphaFoldDB" id="A0AAN8UG63"/>
<sequence>MEFYGRRTLWSFMDEDRKNMASTSRLSFPNHQRFFESEPTFMLSRTSSASTASMPLTPMSPETPWTLSPMHNSPSPSLLYHCLASLHRHEGNIFSIAVSRDFIFTGSESSRIHAWKQPDCTEMGYIKANYGEVRAILAYGKTLFTTHSDCKIRVWDVSVSENFHPKKITTLPRRRSFLFRRKNANQHKNYISCLAYNHAEKLLYSGSWDKTVKAWKVPEMRCVDSFVAHEGHVNAIVVNQQDGCVFTCSSDGSVKIWRRVYGESSHILTMTLKFQLSPVNALALSPTANSCFLYSGSSDGLINFWEKERMSGRFNHGGFLQGHHFAVLCLVAIGEIIFSGSEDATIRVWRREEGNCFHTCLAVMDGHHGPVRCLAASIETDNTGMGLLVYSASLDQTFKVWRVRVLPSEKTNLEDSVGCDQQTEIMECEMSPLFNPICGTDLIKPTAHGPYFKSIGFYCPYATAKKHCPLPGNSTRIDFLKWYIILCELDSSMYSSPSIMSLQFLSSINFWQHFSRGGKRRVGEYKMVKSCQVYTGDTSTVPDLREKKIWRKKGAERSRKRKSHCIFCEEGSGSGSGLPRATPNGESSDLIKTWQWLMLTKSNPPPPTPRPKKNTNKNCAD</sequence>
<proteinExistence type="predicted"/>
<accession>A0AAN8UG63</accession>